<dbReference type="HOGENOM" id="CLU_896836_0_0_9"/>
<evidence type="ECO:0000313" key="3">
    <source>
        <dbReference type="Proteomes" id="UP000006919"/>
    </source>
</evidence>
<protein>
    <recommendedName>
        <fullName evidence="4">Lipoprotein</fullName>
    </recommendedName>
</protein>
<dbReference type="OrthoDB" id="1818474at2"/>
<proteinExistence type="predicted"/>
<evidence type="ECO:0000256" key="1">
    <source>
        <dbReference type="SAM" id="SignalP"/>
    </source>
</evidence>
<accession>E6UGI2</accession>
<dbReference type="EMBL" id="CP002403">
    <property type="protein sequence ID" value="ADU23105.1"/>
    <property type="molecule type" value="Genomic_DNA"/>
</dbReference>
<dbReference type="AlphaFoldDB" id="E6UGI2"/>
<keyword evidence="1" id="KW-0732">Signal</keyword>
<dbReference type="RefSeq" id="WP_013499232.1">
    <property type="nucleotide sequence ID" value="NC_014833.1"/>
</dbReference>
<evidence type="ECO:0000313" key="2">
    <source>
        <dbReference type="EMBL" id="ADU23105.1"/>
    </source>
</evidence>
<name>E6UGI2_RUMA7</name>
<dbReference type="STRING" id="697329.Rumal_2630"/>
<dbReference type="Proteomes" id="UP000006919">
    <property type="component" value="Chromosome"/>
</dbReference>
<dbReference type="PROSITE" id="PS51257">
    <property type="entry name" value="PROKAR_LIPOPROTEIN"/>
    <property type="match status" value="1"/>
</dbReference>
<organism evidence="2 3">
    <name type="scientific">Ruminococcus albus (strain ATCC 27210 / DSM 20455 / JCM 14654 / NCDO 2250 / 7)</name>
    <dbReference type="NCBI Taxonomy" id="697329"/>
    <lineage>
        <taxon>Bacteria</taxon>
        <taxon>Bacillati</taxon>
        <taxon>Bacillota</taxon>
        <taxon>Clostridia</taxon>
        <taxon>Eubacteriales</taxon>
        <taxon>Oscillospiraceae</taxon>
        <taxon>Ruminococcus</taxon>
    </lineage>
</organism>
<dbReference type="KEGG" id="ral:Rumal_2630"/>
<sequence precursor="true">MDIRIFPMAAVLSAAIFFSGCAFSDHYVKDPDGVNSAANVQQDDNESFFLNWQGEKVTPGTAAENNCVFMGCSDSGIWQNFLVDIIAESTASVTVCSEDKVMHISESGTGSTALVRIKEKKDDGVEYAERLVSPVEVYSIYNEEEKQLEYYLSDILLNKVPSSGGDGSVNVPVEYSDYRVSSKAAATFPYQKYFSSYGDFEDYYDMYHKTLGLDSLKNAMRKLDDDGGFNTNVVFLYADRSVGDAKYKFLRAVVTDKKLTIYIQRDCSGNMSGVSKWQLTCTVPGEYLSDVAPDAVHWVIYDDVSQG</sequence>
<gene>
    <name evidence="2" type="ordered locus">Rumal_2630</name>
</gene>
<feature type="chain" id="PRO_5003212504" description="Lipoprotein" evidence="1">
    <location>
        <begin position="25"/>
        <end position="307"/>
    </location>
</feature>
<feature type="signal peptide" evidence="1">
    <location>
        <begin position="1"/>
        <end position="24"/>
    </location>
</feature>
<evidence type="ECO:0008006" key="4">
    <source>
        <dbReference type="Google" id="ProtNLM"/>
    </source>
</evidence>
<reference evidence="2 3" key="1">
    <citation type="journal article" date="2011" name="J. Bacteriol.">
        <title>Complete genome of the cellulolytic ruminal bacterium Ruminococcus albus 7.</title>
        <authorList>
            <person name="Suen G."/>
            <person name="Stevenson D.M."/>
            <person name="Bruce D.C."/>
            <person name="Chertkov O."/>
            <person name="Copeland A."/>
            <person name="Cheng J.F."/>
            <person name="Detter C."/>
            <person name="Detter J.C."/>
            <person name="Goodwin L.A."/>
            <person name="Han C.S."/>
            <person name="Hauser L.J."/>
            <person name="Ivanova N.N."/>
            <person name="Kyrpides N.C."/>
            <person name="Land M.L."/>
            <person name="Lapidus A."/>
            <person name="Lucas S."/>
            <person name="Ovchinnikova G."/>
            <person name="Pitluck S."/>
            <person name="Tapia R."/>
            <person name="Woyke T."/>
            <person name="Boyum J."/>
            <person name="Mead D."/>
            <person name="Weimer P.J."/>
        </authorList>
    </citation>
    <scope>NUCLEOTIDE SEQUENCE [LARGE SCALE GENOMIC DNA]</scope>
    <source>
        <strain evidence="3">ATCC 27210 / DSM 20455 / JCM 14654 / NCDO 2250 / 7</strain>
    </source>
</reference>
<dbReference type="eggNOG" id="ENOG50325DJ">
    <property type="taxonomic scope" value="Bacteria"/>
</dbReference>